<dbReference type="Proteomes" id="UP000321389">
    <property type="component" value="Chromosome"/>
</dbReference>
<evidence type="ECO:0000256" key="1">
    <source>
        <dbReference type="ARBA" id="ARBA00022670"/>
    </source>
</evidence>
<dbReference type="Pfam" id="PF07687">
    <property type="entry name" value="M20_dimer"/>
    <property type="match status" value="1"/>
</dbReference>
<dbReference type="Gene3D" id="3.30.70.360">
    <property type="match status" value="1"/>
</dbReference>
<dbReference type="Gene3D" id="3.40.630.10">
    <property type="entry name" value="Zn peptidases"/>
    <property type="match status" value="1"/>
</dbReference>
<dbReference type="InterPro" id="IPR051458">
    <property type="entry name" value="Cyt/Met_Dipeptidase"/>
</dbReference>
<evidence type="ECO:0000259" key="4">
    <source>
        <dbReference type="Pfam" id="PF07687"/>
    </source>
</evidence>
<evidence type="ECO:0000313" key="5">
    <source>
        <dbReference type="EMBL" id="QDZ00305.1"/>
    </source>
</evidence>
<dbReference type="KEGG" id="niy:FQ775_07895"/>
<dbReference type="OrthoDB" id="9761532at2"/>
<evidence type="ECO:0000313" key="6">
    <source>
        <dbReference type="Proteomes" id="UP000321389"/>
    </source>
</evidence>
<evidence type="ECO:0000256" key="2">
    <source>
        <dbReference type="ARBA" id="ARBA00022723"/>
    </source>
</evidence>
<dbReference type="AlphaFoldDB" id="A0A5B8KXI1"/>
<feature type="domain" description="Peptidase M20 dimerisation" evidence="4">
    <location>
        <begin position="197"/>
        <end position="356"/>
    </location>
</feature>
<accession>A0A5B8KXI1</accession>
<protein>
    <submittedName>
        <fullName evidence="5">M20 family dipeptidase</fullName>
    </submittedName>
</protein>
<dbReference type="InterPro" id="IPR002933">
    <property type="entry name" value="Peptidase_M20"/>
</dbReference>
<dbReference type="EMBL" id="CP042301">
    <property type="protein sequence ID" value="QDZ00305.1"/>
    <property type="molecule type" value="Genomic_DNA"/>
</dbReference>
<dbReference type="InterPro" id="IPR011650">
    <property type="entry name" value="Peptidase_M20_dimer"/>
</dbReference>
<dbReference type="RefSeq" id="WP_146298953.1">
    <property type="nucleotide sequence ID" value="NZ_CP042301.2"/>
</dbReference>
<dbReference type="GO" id="GO:0008233">
    <property type="term" value="F:peptidase activity"/>
    <property type="evidence" value="ECO:0007669"/>
    <property type="project" value="UniProtKB-KW"/>
</dbReference>
<dbReference type="NCBIfam" id="NF006579">
    <property type="entry name" value="PRK09104.1"/>
    <property type="match status" value="1"/>
</dbReference>
<proteinExistence type="predicted"/>
<dbReference type="SUPFAM" id="SSF53187">
    <property type="entry name" value="Zn-dependent exopeptidases"/>
    <property type="match status" value="1"/>
</dbReference>
<reference evidence="5" key="1">
    <citation type="submission" date="2020-04" db="EMBL/GenBank/DDBJ databases">
        <title>Nitratireductor sp. nov. isolated from mangrove soil.</title>
        <authorList>
            <person name="Ye Y."/>
        </authorList>
    </citation>
    <scope>NUCLEOTIDE SEQUENCE</scope>
    <source>
        <strain evidence="5">SY7</strain>
    </source>
</reference>
<evidence type="ECO:0000256" key="3">
    <source>
        <dbReference type="ARBA" id="ARBA00022801"/>
    </source>
</evidence>
<dbReference type="GO" id="GO:0006508">
    <property type="term" value="P:proteolysis"/>
    <property type="evidence" value="ECO:0007669"/>
    <property type="project" value="UniProtKB-KW"/>
</dbReference>
<keyword evidence="2" id="KW-0479">Metal-binding</keyword>
<organism evidence="5 6">
    <name type="scientific">Nitratireductor mangrovi</name>
    <dbReference type="NCBI Taxonomy" id="2599600"/>
    <lineage>
        <taxon>Bacteria</taxon>
        <taxon>Pseudomonadati</taxon>
        <taxon>Pseudomonadota</taxon>
        <taxon>Alphaproteobacteria</taxon>
        <taxon>Hyphomicrobiales</taxon>
        <taxon>Phyllobacteriaceae</taxon>
        <taxon>Nitratireductor</taxon>
    </lineage>
</organism>
<dbReference type="PANTHER" id="PTHR43270">
    <property type="entry name" value="BETA-ALA-HIS DIPEPTIDASE"/>
    <property type="match status" value="1"/>
</dbReference>
<keyword evidence="3" id="KW-0378">Hydrolase</keyword>
<gene>
    <name evidence="5" type="ORF">FQ775_07895</name>
</gene>
<keyword evidence="6" id="KW-1185">Reference proteome</keyword>
<dbReference type="Pfam" id="PF01546">
    <property type="entry name" value="Peptidase_M20"/>
    <property type="match status" value="1"/>
</dbReference>
<dbReference type="PANTHER" id="PTHR43270:SF8">
    <property type="entry name" value="DI- AND TRIPEPTIDASE DUG2-RELATED"/>
    <property type="match status" value="1"/>
</dbReference>
<dbReference type="GO" id="GO:0046872">
    <property type="term" value="F:metal ion binding"/>
    <property type="evidence" value="ECO:0007669"/>
    <property type="project" value="UniProtKB-KW"/>
</dbReference>
<keyword evidence="1" id="KW-0645">Protease</keyword>
<name>A0A5B8KXI1_9HYPH</name>
<sequence length="457" mass="49760">MNEHSSPLAGIFDHIEANRDDFIRRVMDYVRHPSISAHNQGIGEVAAMLVGFLQKLGMEAETVPTSGHPMVLGRRDVSPDKPTVLLYGHYDVQPPDPLELWTSPPFEPTIRDGRIYARGIGDNKGQHFAQLLALESHLAVNGELPCNVIFLLEGEEEIGSPHIAEFVHAHGDRLKADLVVTSDGPLHETGAPVVTFGVRGVAAFELRARTASRDVHSGNFGGVVPNAVWTLVHLLATMKNEDGEITIEGLTEPVIPPTNLERDAVERLPLDVEAVKQELGLERLDAPAGRAYFDRLMFHPTLTINGFHGGYGGPGMKTVLPCEAFVKCDIRLVEPLTPDYAFDKVRAHVERHAPEVEFVPLNGMLPSKTPMDSPFAEPIRRAVVAARGVEPLLYPTVGGSLPDYVFTKILGLPAFVIPYANADEANHAPNENLKLDNFIDGIRTGAALLAELGGMRG</sequence>